<evidence type="ECO:0000313" key="6">
    <source>
        <dbReference type="EMBL" id="KAL3788286.1"/>
    </source>
</evidence>
<dbReference type="EMBL" id="JABMIG020000158">
    <property type="protein sequence ID" value="KAL3788286.1"/>
    <property type="molecule type" value="Genomic_DNA"/>
</dbReference>
<keyword evidence="2" id="KW-0677">Repeat</keyword>
<dbReference type="PANTHER" id="PTHR45982:SF1">
    <property type="entry name" value="REGULATOR OF CHROMOSOME CONDENSATION"/>
    <property type="match status" value="1"/>
</dbReference>
<dbReference type="InterPro" id="IPR051553">
    <property type="entry name" value="Ran_GTPase-activating"/>
</dbReference>
<sequence length="608" mass="65890">MAIKRKVEEDDIEPKAKSLRSSEPRNNDAISPPSQPQPPLTARPSSSVASRSSHSSSSVIALTNREKRQYKYKESMAILNYQLYCIAKRALASPISRTGSYTHLVDTYQQQAAYLKRLYCKTYGDVAVFGIGDCGQLGCGQGIDESYSPRVVVGLRGMEVGALALGGLHTLVLTERGEVYSFGCNDEGALGGIVVDEGFQPCKVEGFVPSAFGPNGAGLSSRDVVTFEERERQVGLANIVQIVAGETTSLALSEDGDVYMWGSYRDKEGRAFRHLPPPDDDRVPTGRKDMSQLSPDESVDMYMPPRGAQDWPLHLCLDKKAKDISAGDGWGAAILEDETIVTWGVGTSGEMAREVPVLDKKTPMKVVISEFLTPKPPTWNGLSGKKKVAAISCGAYHLLAIVRECGMNVYGSGLNQYGQLGLGDNVNRNKLTKIEFFEGRSIVKCEGGAHFSCFVNNTGKELYCCGRGDYGQLGISLEQPESGSFETTPIRVPLVYTIQKSKVTDPKGNCIIESDIVEEDQPEIEQISCGSSHVLVLTKDGDVYSWGFAEFGACGQGKRDTDIMRPKKMEAKLANAQGAKYKIKFVCGGGQHSAMVVSTDSRESGGES</sequence>
<feature type="repeat" description="RCC1" evidence="3">
    <location>
        <begin position="338"/>
        <end position="404"/>
    </location>
</feature>
<dbReference type="InterPro" id="IPR058923">
    <property type="entry name" value="RCC1-like_dom"/>
</dbReference>
<dbReference type="PROSITE" id="PS00626">
    <property type="entry name" value="RCC1_2"/>
    <property type="match status" value="1"/>
</dbReference>
<gene>
    <name evidence="6" type="ORF">HJC23_002860</name>
</gene>
<name>A0ABD3PLU8_9STRA</name>
<evidence type="ECO:0000256" key="1">
    <source>
        <dbReference type="ARBA" id="ARBA00022658"/>
    </source>
</evidence>
<feature type="domain" description="RCC1-like" evidence="5">
    <location>
        <begin position="126"/>
        <end position="594"/>
    </location>
</feature>
<dbReference type="PROSITE" id="PS50012">
    <property type="entry name" value="RCC1_3"/>
    <property type="match status" value="6"/>
</dbReference>
<comment type="caution">
    <text evidence="6">The sequence shown here is derived from an EMBL/GenBank/DDBJ whole genome shotgun (WGS) entry which is preliminary data.</text>
</comment>
<dbReference type="PRINTS" id="PR00633">
    <property type="entry name" value="RCCNDNSATION"/>
</dbReference>
<keyword evidence="1" id="KW-0344">Guanine-nucleotide releasing factor</keyword>
<feature type="region of interest" description="Disordered" evidence="4">
    <location>
        <begin position="270"/>
        <end position="301"/>
    </location>
</feature>
<dbReference type="Gene3D" id="2.130.10.30">
    <property type="entry name" value="Regulator of chromosome condensation 1/beta-lactamase-inhibitor protein II"/>
    <property type="match status" value="1"/>
</dbReference>
<evidence type="ECO:0000313" key="7">
    <source>
        <dbReference type="Proteomes" id="UP001516023"/>
    </source>
</evidence>
<dbReference type="InterPro" id="IPR009091">
    <property type="entry name" value="RCC1/BLIP-II"/>
</dbReference>
<organism evidence="6 7">
    <name type="scientific">Cyclotella cryptica</name>
    <dbReference type="NCBI Taxonomy" id="29204"/>
    <lineage>
        <taxon>Eukaryota</taxon>
        <taxon>Sar</taxon>
        <taxon>Stramenopiles</taxon>
        <taxon>Ochrophyta</taxon>
        <taxon>Bacillariophyta</taxon>
        <taxon>Coscinodiscophyceae</taxon>
        <taxon>Thalassiosirophycidae</taxon>
        <taxon>Stephanodiscales</taxon>
        <taxon>Stephanodiscaceae</taxon>
        <taxon>Cyclotella</taxon>
    </lineage>
</organism>
<feature type="compositionally biased region" description="Basic and acidic residues" evidence="4">
    <location>
        <begin position="270"/>
        <end position="290"/>
    </location>
</feature>
<accession>A0ABD3PLU8</accession>
<reference evidence="6 7" key="1">
    <citation type="journal article" date="2020" name="G3 (Bethesda)">
        <title>Improved Reference Genome for Cyclotella cryptica CCMP332, a Model for Cell Wall Morphogenesis, Salinity Adaptation, and Lipid Production in Diatoms (Bacillariophyta).</title>
        <authorList>
            <person name="Roberts W.R."/>
            <person name="Downey K.M."/>
            <person name="Ruck E.C."/>
            <person name="Traller J.C."/>
            <person name="Alverson A.J."/>
        </authorList>
    </citation>
    <scope>NUCLEOTIDE SEQUENCE [LARGE SCALE GENOMIC DNA]</scope>
    <source>
        <strain evidence="6 7">CCMP332</strain>
    </source>
</reference>
<feature type="compositionally biased region" description="Low complexity" evidence="4">
    <location>
        <begin position="45"/>
        <end position="58"/>
    </location>
</feature>
<evidence type="ECO:0000256" key="3">
    <source>
        <dbReference type="PROSITE-ProRule" id="PRU00235"/>
    </source>
</evidence>
<dbReference type="PANTHER" id="PTHR45982">
    <property type="entry name" value="REGULATOR OF CHROMOSOME CONDENSATION"/>
    <property type="match status" value="1"/>
</dbReference>
<keyword evidence="7" id="KW-1185">Reference proteome</keyword>
<feature type="repeat" description="RCC1" evidence="3">
    <location>
        <begin position="177"/>
        <end position="255"/>
    </location>
</feature>
<dbReference type="InterPro" id="IPR000408">
    <property type="entry name" value="Reg_chr_condens"/>
</dbReference>
<proteinExistence type="predicted"/>
<feature type="repeat" description="RCC1" evidence="3">
    <location>
        <begin position="460"/>
        <end position="540"/>
    </location>
</feature>
<dbReference type="SUPFAM" id="SSF50985">
    <property type="entry name" value="RCC1/BLIP-II"/>
    <property type="match status" value="1"/>
</dbReference>
<feature type="repeat" description="RCC1" evidence="3">
    <location>
        <begin position="124"/>
        <end position="176"/>
    </location>
</feature>
<feature type="region of interest" description="Disordered" evidence="4">
    <location>
        <begin position="1"/>
        <end position="60"/>
    </location>
</feature>
<protein>
    <recommendedName>
        <fullName evidence="5">RCC1-like domain-containing protein</fullName>
    </recommendedName>
</protein>
<dbReference type="AlphaFoldDB" id="A0ABD3PLU8"/>
<evidence type="ECO:0000256" key="4">
    <source>
        <dbReference type="SAM" id="MobiDB-lite"/>
    </source>
</evidence>
<evidence type="ECO:0000256" key="2">
    <source>
        <dbReference type="ARBA" id="ARBA00022737"/>
    </source>
</evidence>
<evidence type="ECO:0000259" key="5">
    <source>
        <dbReference type="Pfam" id="PF25390"/>
    </source>
</evidence>
<dbReference type="Pfam" id="PF25390">
    <property type="entry name" value="WD40_RLD"/>
    <property type="match status" value="1"/>
</dbReference>
<feature type="compositionally biased region" description="Basic and acidic residues" evidence="4">
    <location>
        <begin position="1"/>
        <end position="26"/>
    </location>
</feature>
<feature type="repeat" description="RCC1" evidence="3">
    <location>
        <begin position="407"/>
        <end position="458"/>
    </location>
</feature>
<dbReference type="Proteomes" id="UP001516023">
    <property type="component" value="Unassembled WGS sequence"/>
</dbReference>
<feature type="repeat" description="RCC1" evidence="3">
    <location>
        <begin position="541"/>
        <end position="599"/>
    </location>
</feature>